<protein>
    <recommendedName>
        <fullName evidence="5">Peptidase S9 prolyl oligopeptidase catalytic domain-containing protein</fullName>
    </recommendedName>
</protein>
<reference evidence="3" key="1">
    <citation type="submission" date="2021-08" db="EMBL/GenBank/DDBJ databases">
        <authorList>
            <person name="Stevens D.C."/>
        </authorList>
    </citation>
    <scope>NUCLEOTIDE SEQUENCE</scope>
    <source>
        <strain evidence="3">DSM 53165</strain>
    </source>
</reference>
<dbReference type="InterPro" id="IPR013783">
    <property type="entry name" value="Ig-like_fold"/>
</dbReference>
<gene>
    <name evidence="3" type="ORF">K7C98_07160</name>
</gene>
<keyword evidence="2" id="KW-0732">Signal</keyword>
<keyword evidence="4" id="KW-1185">Reference proteome</keyword>
<evidence type="ECO:0000256" key="2">
    <source>
        <dbReference type="SAM" id="SignalP"/>
    </source>
</evidence>
<proteinExistence type="predicted"/>
<dbReference type="InterPro" id="IPR029058">
    <property type="entry name" value="AB_hydrolase_fold"/>
</dbReference>
<comment type="caution">
    <text evidence="3">The sequence shown here is derived from an EMBL/GenBank/DDBJ whole genome shotgun (WGS) entry which is preliminary data.</text>
</comment>
<dbReference type="Proteomes" id="UP001139031">
    <property type="component" value="Unassembled WGS sequence"/>
</dbReference>
<dbReference type="SUPFAM" id="SSF49313">
    <property type="entry name" value="Cadherin-like"/>
    <property type="match status" value="1"/>
</dbReference>
<dbReference type="Gene3D" id="2.60.40.10">
    <property type="entry name" value="Immunoglobulins"/>
    <property type="match status" value="1"/>
</dbReference>
<dbReference type="RefSeq" id="WP_224190809.1">
    <property type="nucleotide sequence ID" value="NZ_JAIRAU010000002.1"/>
</dbReference>
<feature type="region of interest" description="Disordered" evidence="1">
    <location>
        <begin position="30"/>
        <end position="55"/>
    </location>
</feature>
<name>A0ABS7TLD1_9BACT</name>
<dbReference type="SUPFAM" id="SSF53474">
    <property type="entry name" value="alpha/beta-Hydrolases"/>
    <property type="match status" value="1"/>
</dbReference>
<feature type="signal peptide" evidence="2">
    <location>
        <begin position="1"/>
        <end position="30"/>
    </location>
</feature>
<evidence type="ECO:0000313" key="3">
    <source>
        <dbReference type="EMBL" id="MBZ5709032.1"/>
    </source>
</evidence>
<organism evidence="3 4">
    <name type="scientific">Nannocystis pusilla</name>
    <dbReference type="NCBI Taxonomy" id="889268"/>
    <lineage>
        <taxon>Bacteria</taxon>
        <taxon>Pseudomonadati</taxon>
        <taxon>Myxococcota</taxon>
        <taxon>Polyangia</taxon>
        <taxon>Nannocystales</taxon>
        <taxon>Nannocystaceae</taxon>
        <taxon>Nannocystis</taxon>
    </lineage>
</organism>
<accession>A0ABS7TLD1</accession>
<feature type="chain" id="PRO_5045482858" description="Peptidase S9 prolyl oligopeptidase catalytic domain-containing protein" evidence="2">
    <location>
        <begin position="31"/>
        <end position="696"/>
    </location>
</feature>
<evidence type="ECO:0000256" key="1">
    <source>
        <dbReference type="SAM" id="MobiDB-lite"/>
    </source>
</evidence>
<evidence type="ECO:0008006" key="5">
    <source>
        <dbReference type="Google" id="ProtNLM"/>
    </source>
</evidence>
<feature type="compositionally biased region" description="Pro residues" evidence="1">
    <location>
        <begin position="35"/>
        <end position="46"/>
    </location>
</feature>
<dbReference type="Gene3D" id="3.40.50.1820">
    <property type="entry name" value="alpha/beta hydrolase"/>
    <property type="match status" value="1"/>
</dbReference>
<dbReference type="InterPro" id="IPR015919">
    <property type="entry name" value="Cadherin-like_sf"/>
</dbReference>
<evidence type="ECO:0000313" key="4">
    <source>
        <dbReference type="Proteomes" id="UP001139031"/>
    </source>
</evidence>
<dbReference type="EMBL" id="JAIRAU010000002">
    <property type="protein sequence ID" value="MBZ5709032.1"/>
    <property type="molecule type" value="Genomic_DNA"/>
</dbReference>
<sequence>MLSCSGLVSRACLSVVSLILAGCYTGLSGANDESGPPPPPPPPPGSNGPLGVPEVTPLELDALSPDPAPGGVAFDLHLTGAGFTRSSVVVVAGQELPTTFVSGGELHAHSGPRKRGDYPVFVRRDGEESLPLTLAVDRSAPRILVPAQVEVDEDTEVGLAIDVVDVADPAALRVHLLGLPPGATWDEPTRRFSFTPDFTQGGDTWTVTVLAHDGESRVETTFDVVVHDTIRPPAPEIVDTEFLDGSGYVRYTLSQWTDDYLDSPGYAGRAFTAKVMVPLEVPPEGVPVRVGLHGFATANPGGTGSASEIRISPHDPDNTYWWGYATSLPEDPPAAGGAAPDYTVRRILHLVEYVLRNYPEADPARVHIYGSSMGGAGAMVIGLLRARHFAYVDARLGQAIARNHRPGRITQLSGWWGEPELDLDGGGGLPAWDHMDLTRALVESSEARDQFLFLKHGKDDPTIHFGAAVLPSARTGESFYAALQHQRVGHFAVWDEGGHGIADPVLGDGWWTGSWSPIHGDEATLRRDRAFPAFTASSLDDDPGVGAGNGKQDWSDNAGFAGDVDVAGDTGWEGAVAGAIGRFLRWDGASVVDTVDRLQFALRVHAGDGANPPAAGYPSKGDLVLADLPAYVDVTPRRAQAFRCRPGERITWAFGKARGEVVAGPDGSVTIPALPLTDTWTTLVLRRSLAVITASH</sequence>